<name>A0A918R8I8_9SPHN</name>
<comment type="caution">
    <text evidence="1">The sequence shown here is derived from an EMBL/GenBank/DDBJ whole genome shotgun (WGS) entry which is preliminary data.</text>
</comment>
<evidence type="ECO:0000313" key="2">
    <source>
        <dbReference type="Proteomes" id="UP000634139"/>
    </source>
</evidence>
<organism evidence="1 2">
    <name type="scientific">Novosphingobium arvoryzae</name>
    <dbReference type="NCBI Taxonomy" id="1256514"/>
    <lineage>
        <taxon>Bacteria</taxon>
        <taxon>Pseudomonadati</taxon>
        <taxon>Pseudomonadota</taxon>
        <taxon>Alphaproteobacteria</taxon>
        <taxon>Sphingomonadales</taxon>
        <taxon>Sphingomonadaceae</taxon>
        <taxon>Novosphingobium</taxon>
    </lineage>
</organism>
<proteinExistence type="predicted"/>
<accession>A0A918R8I8</accession>
<dbReference type="RefSeq" id="WP_189539096.1">
    <property type="nucleotide sequence ID" value="NZ_BMZD01000002.1"/>
</dbReference>
<protein>
    <submittedName>
        <fullName evidence="1">Uncharacterized protein</fullName>
    </submittedName>
</protein>
<dbReference type="EMBL" id="BMZD01000002">
    <property type="protein sequence ID" value="GGZ90848.1"/>
    <property type="molecule type" value="Genomic_DNA"/>
</dbReference>
<gene>
    <name evidence="1" type="ORF">GCM10011617_07420</name>
</gene>
<sequence length="83" mass="9016">MTGLMLIALFSATALIVAGAMRATWRAHGRQALTIRAQLNACPARREVRWTIRNVGVPSRINVLDFPVRQSAVLAPQPRPAAA</sequence>
<reference evidence="1" key="1">
    <citation type="journal article" date="2014" name="Int. J. Syst. Evol. Microbiol.">
        <title>Complete genome sequence of Corynebacterium casei LMG S-19264T (=DSM 44701T), isolated from a smear-ripened cheese.</title>
        <authorList>
            <consortium name="US DOE Joint Genome Institute (JGI-PGF)"/>
            <person name="Walter F."/>
            <person name="Albersmeier A."/>
            <person name="Kalinowski J."/>
            <person name="Ruckert C."/>
        </authorList>
    </citation>
    <scope>NUCLEOTIDE SEQUENCE</scope>
    <source>
        <strain evidence="1">KCTC 32422</strain>
    </source>
</reference>
<keyword evidence="2" id="KW-1185">Reference proteome</keyword>
<dbReference type="Proteomes" id="UP000634139">
    <property type="component" value="Unassembled WGS sequence"/>
</dbReference>
<evidence type="ECO:0000313" key="1">
    <source>
        <dbReference type="EMBL" id="GGZ90848.1"/>
    </source>
</evidence>
<reference evidence="1" key="2">
    <citation type="submission" date="2020-09" db="EMBL/GenBank/DDBJ databases">
        <authorList>
            <person name="Sun Q."/>
            <person name="Kim S."/>
        </authorList>
    </citation>
    <scope>NUCLEOTIDE SEQUENCE</scope>
    <source>
        <strain evidence="1">KCTC 32422</strain>
    </source>
</reference>
<dbReference type="AlphaFoldDB" id="A0A918R8I8"/>